<dbReference type="GO" id="GO:0005737">
    <property type="term" value="C:cytoplasm"/>
    <property type="evidence" value="ECO:0007669"/>
    <property type="project" value="TreeGrafter"/>
</dbReference>
<dbReference type="Proteomes" id="UP000289738">
    <property type="component" value="Chromosome A04"/>
</dbReference>
<dbReference type="GO" id="GO:0005819">
    <property type="term" value="C:spindle"/>
    <property type="evidence" value="ECO:0007669"/>
    <property type="project" value="TreeGrafter"/>
</dbReference>
<keyword evidence="5" id="KW-0597">Phosphoprotein</keyword>
<feature type="coiled-coil region" evidence="9">
    <location>
        <begin position="50"/>
        <end position="77"/>
    </location>
</feature>
<dbReference type="Gene3D" id="1.20.58.1520">
    <property type="match status" value="1"/>
</dbReference>
<keyword evidence="7" id="KW-0206">Cytoskeleton</keyword>
<reference evidence="11 12" key="1">
    <citation type="submission" date="2019-01" db="EMBL/GenBank/DDBJ databases">
        <title>Sequencing of cultivated peanut Arachis hypogaea provides insights into genome evolution and oil improvement.</title>
        <authorList>
            <person name="Chen X."/>
        </authorList>
    </citation>
    <scope>NUCLEOTIDE SEQUENCE [LARGE SCALE GENOMIC DNA]</scope>
    <source>
        <strain evidence="12">cv. Fuhuasheng</strain>
        <tissue evidence="11">Leaves</tissue>
    </source>
</reference>
<name>A0A445DE01_ARAHY</name>
<dbReference type="FunFam" id="1.20.58.1520:FF:000002">
    <property type="entry name" value="65-kDa microtubule-associated protein 6"/>
    <property type="match status" value="1"/>
</dbReference>
<evidence type="ECO:0000256" key="10">
    <source>
        <dbReference type="SAM" id="MobiDB-lite"/>
    </source>
</evidence>
<evidence type="ECO:0000256" key="6">
    <source>
        <dbReference type="ARBA" id="ARBA00022701"/>
    </source>
</evidence>
<sequence length="710" mass="80312">MSLSNHSSQFAHQETACHLLLKELQKIWDDVGESDSQKDAMLLEIEQKCLELYKKKVDEAKAYRAQIQQEITDYEAEIAGICAAMGVQPPHFERKTCESLKKGREIVVLQLEEMRKLKTERKKQFLEVLYQLQNISTELYGSKEANVYLDENNLTLERLEELQRKLVQFQNEKASRLKQVSDLLNTLSSLCSVLGLDIKDKLGEICPTMVTSTATKEISDNTIKILSSEVKSLREVKSHRMQKLQCLATVLLEMWNLMGTPLEEQQKFQSFTNKIAALESEFTEPNMLSIDSVIYVETEVRRLKQLKSTKMKELVLRKKLELEEICKSSHLIAETVFPSEHPPESTNYEHMFQQIEHQIEMAKEEALNRKEILEKVEKWLAACQEESWLEEYNRDDNRYNAGRGAHLALKRAEKARAISSKIPGMVEALILKVKSWEKERGIEFLYEGSRLCSMLEDYSALRQEKENEKQRQRDQKKLKGQIIAEHESLFGSKPSPSNSGLKASICSTGVASFRKLSMGGAMLQDSRQSAIFEPSNKKGILSTPKGIPCNRNASHARKDTPKGVGKSVKNTPYTAEKQIGLQSPLIRKPLSPISSSFMSKANIPTNFQEDDRKSEMHLKSQMLTSTSPSKPILVGDEDNLIPKNIGLAVPTTPLTSVPMLLTANTPDTPSATMCSNSGSNVARKIAQAQPFEYSFEELRAGFVLPKKTFA</sequence>
<dbReference type="SMR" id="A0A445DE01"/>
<keyword evidence="12" id="KW-1185">Reference proteome</keyword>
<gene>
    <name evidence="11" type="ORF">Ahy_A04g018580</name>
</gene>
<comment type="similarity">
    <text evidence="3">Belongs to the MAP65/ASE1 family.</text>
</comment>
<dbReference type="InterPro" id="IPR007145">
    <property type="entry name" value="MAP65_Ase1_PRC1"/>
</dbReference>
<dbReference type="GO" id="GO:0008017">
    <property type="term" value="F:microtubule binding"/>
    <property type="evidence" value="ECO:0007669"/>
    <property type="project" value="InterPro"/>
</dbReference>
<dbReference type="AlphaFoldDB" id="A0A445DE01"/>
<dbReference type="STRING" id="3818.A0A445DE01"/>
<keyword evidence="9" id="KW-0175">Coiled coil</keyword>
<keyword evidence="8" id="KW-0539">Nucleus</keyword>
<evidence type="ECO:0000256" key="8">
    <source>
        <dbReference type="ARBA" id="ARBA00023242"/>
    </source>
</evidence>
<dbReference type="GO" id="GO:0005634">
    <property type="term" value="C:nucleus"/>
    <property type="evidence" value="ECO:0007669"/>
    <property type="project" value="UniProtKB-SubCell"/>
</dbReference>
<evidence type="ECO:0000256" key="1">
    <source>
        <dbReference type="ARBA" id="ARBA00004123"/>
    </source>
</evidence>
<comment type="caution">
    <text evidence="11">The sequence shown here is derived from an EMBL/GenBank/DDBJ whole genome shotgun (WGS) entry which is preliminary data.</text>
</comment>
<protein>
    <recommendedName>
        <fullName evidence="13">65-kDa microtubule-associated protein</fullName>
    </recommendedName>
</protein>
<evidence type="ECO:0000256" key="4">
    <source>
        <dbReference type="ARBA" id="ARBA00022490"/>
    </source>
</evidence>
<dbReference type="GO" id="GO:0005874">
    <property type="term" value="C:microtubule"/>
    <property type="evidence" value="ECO:0007669"/>
    <property type="project" value="UniProtKB-KW"/>
</dbReference>
<proteinExistence type="inferred from homology"/>
<dbReference type="PANTHER" id="PTHR19321:SF49">
    <property type="entry name" value="MICROTUBULE ASSOCIATED PROTEIN, MAP65_ASE1 FAMILY PROTEIN"/>
    <property type="match status" value="1"/>
</dbReference>
<evidence type="ECO:0000256" key="7">
    <source>
        <dbReference type="ARBA" id="ARBA00023212"/>
    </source>
</evidence>
<dbReference type="OrthoDB" id="642895at2759"/>
<evidence type="ECO:0008006" key="13">
    <source>
        <dbReference type="Google" id="ProtNLM"/>
    </source>
</evidence>
<organism evidence="11 12">
    <name type="scientific">Arachis hypogaea</name>
    <name type="common">Peanut</name>
    <dbReference type="NCBI Taxonomy" id="3818"/>
    <lineage>
        <taxon>Eukaryota</taxon>
        <taxon>Viridiplantae</taxon>
        <taxon>Streptophyta</taxon>
        <taxon>Embryophyta</taxon>
        <taxon>Tracheophyta</taxon>
        <taxon>Spermatophyta</taxon>
        <taxon>Magnoliopsida</taxon>
        <taxon>eudicotyledons</taxon>
        <taxon>Gunneridae</taxon>
        <taxon>Pentapetalae</taxon>
        <taxon>rosids</taxon>
        <taxon>fabids</taxon>
        <taxon>Fabales</taxon>
        <taxon>Fabaceae</taxon>
        <taxon>Papilionoideae</taxon>
        <taxon>50 kb inversion clade</taxon>
        <taxon>dalbergioids sensu lato</taxon>
        <taxon>Dalbergieae</taxon>
        <taxon>Pterocarpus clade</taxon>
        <taxon>Arachis</taxon>
    </lineage>
</organism>
<feature type="region of interest" description="Disordered" evidence="10">
    <location>
        <begin position="541"/>
        <end position="569"/>
    </location>
</feature>
<dbReference type="PANTHER" id="PTHR19321">
    <property type="entry name" value="PROTEIN REGULATOR OF CYTOKINESIS 1 PRC1-RELATED"/>
    <property type="match status" value="1"/>
</dbReference>
<comment type="subcellular location">
    <subcellularLocation>
        <location evidence="2">Cytoplasm</location>
        <location evidence="2">Cytoskeleton</location>
    </subcellularLocation>
    <subcellularLocation>
        <location evidence="1">Nucleus</location>
    </subcellularLocation>
</comment>
<keyword evidence="6" id="KW-0493">Microtubule</keyword>
<keyword evidence="4" id="KW-0963">Cytoplasm</keyword>
<dbReference type="Gramene" id="arahy.Tifrunner.gnm2.ann2.Ah04g317700.1">
    <property type="protein sequence ID" value="arahy.Tifrunner.gnm2.ann2.Ah04g317700.1-CDS"/>
    <property type="gene ID" value="arahy.Tifrunner.gnm2.ann2.Ah04g317700"/>
</dbReference>
<evidence type="ECO:0000256" key="9">
    <source>
        <dbReference type="SAM" id="Coils"/>
    </source>
</evidence>
<evidence type="ECO:0000256" key="5">
    <source>
        <dbReference type="ARBA" id="ARBA00022553"/>
    </source>
</evidence>
<dbReference type="GO" id="GO:0000226">
    <property type="term" value="P:microtubule cytoskeleton organization"/>
    <property type="evidence" value="ECO:0007669"/>
    <property type="project" value="InterPro"/>
</dbReference>
<dbReference type="EMBL" id="SDMP01000004">
    <property type="protein sequence ID" value="RYR61403.1"/>
    <property type="molecule type" value="Genomic_DNA"/>
</dbReference>
<feature type="coiled-coil region" evidence="9">
    <location>
        <begin position="145"/>
        <end position="179"/>
    </location>
</feature>
<evidence type="ECO:0000313" key="12">
    <source>
        <dbReference type="Proteomes" id="UP000289738"/>
    </source>
</evidence>
<evidence type="ECO:0000313" key="11">
    <source>
        <dbReference type="EMBL" id="RYR61403.1"/>
    </source>
</evidence>
<evidence type="ECO:0000256" key="3">
    <source>
        <dbReference type="ARBA" id="ARBA00006187"/>
    </source>
</evidence>
<dbReference type="Pfam" id="PF03999">
    <property type="entry name" value="MAP65_ASE1"/>
    <property type="match status" value="1"/>
</dbReference>
<evidence type="ECO:0000256" key="2">
    <source>
        <dbReference type="ARBA" id="ARBA00004245"/>
    </source>
</evidence>
<accession>A0A445DE01</accession>